<dbReference type="EC" id="2.6.1.76" evidence="7"/>
<dbReference type="InterPro" id="IPR004637">
    <property type="entry name" value="Dat"/>
</dbReference>
<evidence type="ECO:0000256" key="1">
    <source>
        <dbReference type="ARBA" id="ARBA00001933"/>
    </source>
</evidence>
<sequence length="419" mass="46310">MSQAPSVFEQFESNVRSYSRSFPAIFQRARGSVIYDTSGKEYLDFFSGAGTLNYGHNEERMKRRLISYLESDGIIHALDASTTAKQEFLTRFRDVVLQPRGLDYKVQFCGPTGTNAVEAALKLARKVTKRTGVFAFSGGYHGMSLGSMSVTSGRSVRASAGVPTAHTTFIPYPVGPRGNFDSLSYLRNLLEDSHSGVDVPAAMILETVQMDGGIYIASAEWLKELRTLCDQHGILLICDDIQAGCGRTGRFFSFERAGIQPDLVTLSKSISGYGLPMALLLMRRDLDQWKPGEHTGTFRGLQLSFIAATEALGYWQEPAFEKSIKNKEQLLRGVFGDALPGLEGELDLRGIGMAFGIDMIKAGGYERARRIQQRAFQHGLIMEQCGREDTVLKVMPPLTTTEEQLMKGCEILIDSIRHA</sequence>
<dbReference type="InterPro" id="IPR015421">
    <property type="entry name" value="PyrdxlP-dep_Trfase_major"/>
</dbReference>
<keyword evidence="5 6" id="KW-0663">Pyridoxal phosphate</keyword>
<comment type="similarity">
    <text evidence="2 6">Belongs to the class-III pyridoxal-phosphate-dependent aminotransferase family.</text>
</comment>
<dbReference type="PIRSF" id="PIRSF000521">
    <property type="entry name" value="Transaminase_4ab_Lys_Orn"/>
    <property type="match status" value="1"/>
</dbReference>
<dbReference type="InterPro" id="IPR015422">
    <property type="entry name" value="PyrdxlP-dep_Trfase_small"/>
</dbReference>
<keyword evidence="4 7" id="KW-0808">Transferase</keyword>
<keyword evidence="9" id="KW-1185">Reference proteome</keyword>
<evidence type="ECO:0000256" key="2">
    <source>
        <dbReference type="ARBA" id="ARBA00008954"/>
    </source>
</evidence>
<dbReference type="NCBIfam" id="NF006733">
    <property type="entry name" value="PRK09264.1"/>
    <property type="match status" value="1"/>
</dbReference>
<dbReference type="InterPro" id="IPR012773">
    <property type="entry name" value="Ectoine_EctB"/>
</dbReference>
<evidence type="ECO:0000256" key="3">
    <source>
        <dbReference type="ARBA" id="ARBA00022576"/>
    </source>
</evidence>
<proteinExistence type="inferred from homology"/>
<dbReference type="PANTHER" id="PTHR43552:SF2">
    <property type="entry name" value="DIAMINOBUTYRATE--2-OXOGLUTARATE TRANSAMINASE"/>
    <property type="match status" value="1"/>
</dbReference>
<comment type="pathway">
    <text evidence="7">Amine and polyamine biosynthesis; ectoine biosynthesis; L-ectoine from L-aspartate 4-semialdehyde: step 1/3.</text>
</comment>
<dbReference type="SUPFAM" id="SSF53383">
    <property type="entry name" value="PLP-dependent transferases"/>
    <property type="match status" value="1"/>
</dbReference>
<reference evidence="8 9" key="1">
    <citation type="submission" date="2023-12" db="EMBL/GenBank/DDBJ databases">
        <title>the genome sequence of Hyalangium sp. s54d21.</title>
        <authorList>
            <person name="Zhang X."/>
        </authorList>
    </citation>
    <scope>NUCLEOTIDE SEQUENCE [LARGE SCALE GENOMIC DNA]</scope>
    <source>
        <strain evidence="9">s54d21</strain>
    </source>
</reference>
<keyword evidence="3 7" id="KW-0032">Aminotransferase</keyword>
<dbReference type="Gene3D" id="3.40.640.10">
    <property type="entry name" value="Type I PLP-dependent aspartate aminotransferase-like (Major domain)"/>
    <property type="match status" value="1"/>
</dbReference>
<comment type="function">
    <text evidence="7">Catalyzes reversively the conversion of L-aspartate beta-semialdehyde (ASA) to L-2,4-diaminobutyrate (DABA) by transamination with L-glutamate.</text>
</comment>
<dbReference type="PROSITE" id="PS00600">
    <property type="entry name" value="AA_TRANSFER_CLASS_3"/>
    <property type="match status" value="1"/>
</dbReference>
<dbReference type="GO" id="GO:0045303">
    <property type="term" value="F:diaminobutyrate-2-oxoglutarate transaminase activity"/>
    <property type="evidence" value="ECO:0007669"/>
    <property type="project" value="UniProtKB-EC"/>
</dbReference>
<organism evidence="8 9">
    <name type="scientific">Hyalangium rubrum</name>
    <dbReference type="NCBI Taxonomy" id="3103134"/>
    <lineage>
        <taxon>Bacteria</taxon>
        <taxon>Pseudomonadati</taxon>
        <taxon>Myxococcota</taxon>
        <taxon>Myxococcia</taxon>
        <taxon>Myxococcales</taxon>
        <taxon>Cystobacterineae</taxon>
        <taxon>Archangiaceae</taxon>
        <taxon>Hyalangium</taxon>
    </lineage>
</organism>
<dbReference type="Gene3D" id="3.90.1150.10">
    <property type="entry name" value="Aspartate Aminotransferase, domain 1"/>
    <property type="match status" value="1"/>
</dbReference>
<dbReference type="RefSeq" id="WP_321543832.1">
    <property type="nucleotide sequence ID" value="NZ_JAXIVS010000001.1"/>
</dbReference>
<dbReference type="NCBIfam" id="TIGR00709">
    <property type="entry name" value="dat"/>
    <property type="match status" value="1"/>
</dbReference>
<evidence type="ECO:0000256" key="7">
    <source>
        <dbReference type="RuleBase" id="RU365034"/>
    </source>
</evidence>
<dbReference type="PANTHER" id="PTHR43552">
    <property type="entry name" value="DIAMINOBUTYRATE--2-OXOGLUTARATE AMINOTRANSFERASE"/>
    <property type="match status" value="1"/>
</dbReference>
<accession>A0ABU5GVA6</accession>
<name>A0ABU5GVA6_9BACT</name>
<evidence type="ECO:0000256" key="5">
    <source>
        <dbReference type="ARBA" id="ARBA00022898"/>
    </source>
</evidence>
<comment type="catalytic activity">
    <reaction evidence="7">
        <text>L-2,4-diaminobutanoate + 2-oxoglutarate = L-aspartate 4-semialdehyde + L-glutamate</text>
        <dbReference type="Rhea" id="RHEA:11160"/>
        <dbReference type="ChEBI" id="CHEBI:16810"/>
        <dbReference type="ChEBI" id="CHEBI:29985"/>
        <dbReference type="ChEBI" id="CHEBI:58761"/>
        <dbReference type="ChEBI" id="CHEBI:537519"/>
        <dbReference type="EC" id="2.6.1.76"/>
    </reaction>
</comment>
<dbReference type="CDD" id="cd00610">
    <property type="entry name" value="OAT_like"/>
    <property type="match status" value="1"/>
</dbReference>
<evidence type="ECO:0000256" key="4">
    <source>
        <dbReference type="ARBA" id="ARBA00022679"/>
    </source>
</evidence>
<dbReference type="InterPro" id="IPR005814">
    <property type="entry name" value="Aminotrans_3"/>
</dbReference>
<evidence type="ECO:0000313" key="9">
    <source>
        <dbReference type="Proteomes" id="UP001291309"/>
    </source>
</evidence>
<evidence type="ECO:0000313" key="8">
    <source>
        <dbReference type="EMBL" id="MDY7225113.1"/>
    </source>
</evidence>
<gene>
    <name evidence="8" type="primary">ectB</name>
    <name evidence="8" type="ORF">SYV04_01915</name>
</gene>
<dbReference type="InterPro" id="IPR049704">
    <property type="entry name" value="Aminotrans_3_PPA_site"/>
</dbReference>
<dbReference type="NCBIfam" id="TIGR02407">
    <property type="entry name" value="ectoine_ectB"/>
    <property type="match status" value="1"/>
</dbReference>
<comment type="cofactor">
    <cofactor evidence="1 7">
        <name>pyridoxal 5'-phosphate</name>
        <dbReference type="ChEBI" id="CHEBI:597326"/>
    </cofactor>
</comment>
<dbReference type="EMBL" id="JAXIVS010000001">
    <property type="protein sequence ID" value="MDY7225113.1"/>
    <property type="molecule type" value="Genomic_DNA"/>
</dbReference>
<dbReference type="Pfam" id="PF00202">
    <property type="entry name" value="Aminotran_3"/>
    <property type="match status" value="1"/>
</dbReference>
<evidence type="ECO:0000256" key="6">
    <source>
        <dbReference type="RuleBase" id="RU003560"/>
    </source>
</evidence>
<protein>
    <recommendedName>
        <fullName evidence="7">Diaminobutyrate--2-oxoglutarate transaminase</fullName>
        <ecNumber evidence="7">2.6.1.76</ecNumber>
    </recommendedName>
    <alternativeName>
        <fullName evidence="7">DABA aminotransferase</fullName>
    </alternativeName>
</protein>
<comment type="caution">
    <text evidence="8">The sequence shown here is derived from an EMBL/GenBank/DDBJ whole genome shotgun (WGS) entry which is preliminary data.</text>
</comment>
<dbReference type="Proteomes" id="UP001291309">
    <property type="component" value="Unassembled WGS sequence"/>
</dbReference>
<dbReference type="InterPro" id="IPR015424">
    <property type="entry name" value="PyrdxlP-dep_Trfase"/>
</dbReference>